<sequence>MCPFRDPEARRLWSKACNYHRGSDRGHVCGNPDACMRTLHEAVRAEGIVEIECREIGIYNIDYWEGWQGGLR</sequence>
<dbReference type="EMBL" id="UINC01002138">
    <property type="protein sequence ID" value="SUZ93350.1"/>
    <property type="molecule type" value="Genomic_DNA"/>
</dbReference>
<protein>
    <submittedName>
        <fullName evidence="1">Uncharacterized protein</fullName>
    </submittedName>
</protein>
<proteinExistence type="predicted"/>
<evidence type="ECO:0000313" key="1">
    <source>
        <dbReference type="EMBL" id="SUZ93350.1"/>
    </source>
</evidence>
<organism evidence="1">
    <name type="scientific">marine metagenome</name>
    <dbReference type="NCBI Taxonomy" id="408172"/>
    <lineage>
        <taxon>unclassified sequences</taxon>
        <taxon>metagenomes</taxon>
        <taxon>ecological metagenomes</taxon>
    </lineage>
</organism>
<name>A0A381RNB0_9ZZZZ</name>
<dbReference type="AlphaFoldDB" id="A0A381RNB0"/>
<accession>A0A381RNB0</accession>
<reference evidence="1" key="1">
    <citation type="submission" date="2018-05" db="EMBL/GenBank/DDBJ databases">
        <authorList>
            <person name="Lanie J.A."/>
            <person name="Ng W.-L."/>
            <person name="Kazmierczak K.M."/>
            <person name="Andrzejewski T.M."/>
            <person name="Davidsen T.M."/>
            <person name="Wayne K.J."/>
            <person name="Tettelin H."/>
            <person name="Glass J.I."/>
            <person name="Rusch D."/>
            <person name="Podicherti R."/>
            <person name="Tsui H.-C.T."/>
            <person name="Winkler M.E."/>
        </authorList>
    </citation>
    <scope>NUCLEOTIDE SEQUENCE</scope>
</reference>
<gene>
    <name evidence="1" type="ORF">METZ01_LOCUS46204</name>
</gene>